<dbReference type="NCBIfam" id="NF008633">
    <property type="entry name" value="PRK11622.1"/>
    <property type="match status" value="1"/>
</dbReference>
<evidence type="ECO:0000313" key="1">
    <source>
        <dbReference type="EMBL" id="PZV87131.1"/>
    </source>
</evidence>
<dbReference type="PIRSF" id="PIRSF029172">
    <property type="entry name" value="UCP029172_ABC_sbc_YnjB"/>
    <property type="match status" value="1"/>
</dbReference>
<comment type="caution">
    <text evidence="1">The sequence shown here is derived from an EMBL/GenBank/DDBJ whole genome shotgun (WGS) entry which is preliminary data.</text>
</comment>
<sequence>MKINCRIHLTLLTQHSTKKTFPITDSSMKRFAFLSLIFTLVLFYTACTEQKSSSEIDLSDWNSIDSLSRNTTVHFMMWQGSPAVNKYINSFLIPEVKKRFGIDLKISGGQGPEIVQLLMGEKQAGVNSGQVDIVWINGETFFQLRQIDGLWGPFAEQLPNAQYIDFEDPYIGIDFQQPINGMEAPWGNTQFALVYDSIKLPRPPRTLDELSRFVKSQPGTFTISNDFSGMSMLKSMLAELGSSPGSLNGPFDEQKYQTLATQLWDWINAHKPYFWKNGETFPREHTKMDQMFASGELLISYGFNEGGIEDKVLQGLFPTSTRGYAWKNGTVHNSNYLGITYNSPNRAGALQVINFMLSPEAQLVKMDVKGMNSNTVLEINRLPEEWRQKFEQATKRQYGPTMQSLEPYSIQEPAPEYMLRLFEDFRKYVIEK</sequence>
<evidence type="ECO:0000313" key="2">
    <source>
        <dbReference type="Proteomes" id="UP000248917"/>
    </source>
</evidence>
<gene>
    <name evidence="1" type="ORF">CLV31_1013</name>
</gene>
<protein>
    <submittedName>
        <fullName evidence="1">Putative spermidine/putrescine transport system substrate-binding protein</fullName>
    </submittedName>
</protein>
<dbReference type="SUPFAM" id="SSF53850">
    <property type="entry name" value="Periplasmic binding protein-like II"/>
    <property type="match status" value="1"/>
</dbReference>
<dbReference type="PANTHER" id="PTHR42779:SF1">
    <property type="entry name" value="PROTEIN YNJB"/>
    <property type="match status" value="1"/>
</dbReference>
<dbReference type="AlphaFoldDB" id="A0A326RZ12"/>
<accession>A0A326RZ12</accession>
<dbReference type="PANTHER" id="PTHR42779">
    <property type="entry name" value="PROTEIN YNJB"/>
    <property type="match status" value="1"/>
</dbReference>
<dbReference type="InterPro" id="IPR006059">
    <property type="entry name" value="SBP"/>
</dbReference>
<proteinExistence type="predicted"/>
<dbReference type="Proteomes" id="UP000248917">
    <property type="component" value="Unassembled WGS sequence"/>
</dbReference>
<dbReference type="Pfam" id="PF13416">
    <property type="entry name" value="SBP_bac_8"/>
    <property type="match status" value="1"/>
</dbReference>
<keyword evidence="2" id="KW-1185">Reference proteome</keyword>
<name>A0A326RZ12_9BACT</name>
<dbReference type="EMBL" id="QKTX01000001">
    <property type="protein sequence ID" value="PZV87131.1"/>
    <property type="molecule type" value="Genomic_DNA"/>
</dbReference>
<organism evidence="1 2">
    <name type="scientific">Algoriphagus aquaeductus</name>
    <dbReference type="NCBI Taxonomy" id="475299"/>
    <lineage>
        <taxon>Bacteria</taxon>
        <taxon>Pseudomonadati</taxon>
        <taxon>Bacteroidota</taxon>
        <taxon>Cytophagia</taxon>
        <taxon>Cytophagales</taxon>
        <taxon>Cyclobacteriaceae</taxon>
        <taxon>Algoriphagus</taxon>
    </lineage>
</organism>
<reference evidence="1 2" key="1">
    <citation type="submission" date="2018-06" db="EMBL/GenBank/DDBJ databases">
        <title>Genomic Encyclopedia of Archaeal and Bacterial Type Strains, Phase II (KMG-II): from individual species to whole genera.</title>
        <authorList>
            <person name="Goeker M."/>
        </authorList>
    </citation>
    <scope>NUCLEOTIDE SEQUENCE [LARGE SCALE GENOMIC DNA]</scope>
    <source>
        <strain evidence="1 2">T4</strain>
    </source>
</reference>
<dbReference type="InterPro" id="IPR027020">
    <property type="entry name" value="YnjB"/>
</dbReference>
<dbReference type="Gene3D" id="3.40.190.10">
    <property type="entry name" value="Periplasmic binding protein-like II"/>
    <property type="match status" value="2"/>
</dbReference>